<dbReference type="AlphaFoldDB" id="A0A061IUX1"/>
<dbReference type="OrthoDB" id="272562at2759"/>
<evidence type="ECO:0000313" key="1">
    <source>
        <dbReference type="EMBL" id="ESL06454.1"/>
    </source>
</evidence>
<gene>
    <name evidence="1" type="ORF">TRSC58_05873</name>
</gene>
<sequence length="940" mass="102559">MEQICRSAASGTAESSSLSPVLVVGDEWVSIRAYFMEVQAAADDVALVELAGRLPQVERSLEVIHKSLVQERQQMVLPRLVPQSRTVDICNANSVSSRSGISMLPRGSGSLNHSSSSTNCFRIKTSTDGVLRLPPCYAFLWGEPSSTSQDEGNTAAEEELAPIGHAFLLSLCQFAKHNDPPGAQCIILRFLTRVFAEADLPRPPCMGDPPQSLLQLFPSSTVVPLMDMLRQVVSVLRPKTAGETEAMGTSSTVYTPESSTETMDNEREALLGLLCALTERMEQVPALGMFFIPEAMTDAQEEDPERGPDSLPTVKSHFSILQELLVYATLCQGSVQPTKRCAIYQLALRGLLSLAKCPDPQIQDYVKKQTVVASATLVGARATLLTLCKLPYKDDTFSQLKYLSDVLRFWSQLLLLSPAVAEAWSVEAIMESSFVCDALVPLFCSAEDSVYAAAALVAAETMRFVGSSPPLYVAAVTRALLDTRVNLLTGNPVRLPVSCNEVPSALSSTVTLLDYALLPRLAMRDDGDWSCTEVTLYLLETFALHEPVLFMEFAFSLSITALAEVFVNALHRGLPSKPELTAVKPPLVTKAGENTAITDPSPGKVQHVDWLPQSALDLDLSAATTSPSLDTTGCFSARLRASRGILLGTHAEEVAEEILARLLLVESHVPVCILEKRQRVINRSCRSTGEEFVGFVLDGGNPGNALQENSFVFPGEKFEKGAPNNIWFHTGVHQSPLVGRLCEITSQMLETPSSVCTLLTQLWSTICVLPDFRVLYTLMDSEHGQLRQALFKLRDAIEEGLQHDEDVVFALAAAAAAFAANTKKKARSVEVGSGDTFPAEGSAPISLLHNTASRFYTRAYLYSQFIQLGNSLCWVENLVKEDFPNHELLFALKKHRGFLEACACIEAFRMELDAAIGHVALSHNLMCLQIGKERARRVPC</sequence>
<reference evidence="1 2" key="1">
    <citation type="submission" date="2013-07" db="EMBL/GenBank/DDBJ databases">
        <authorList>
            <person name="Stoco P.H."/>
            <person name="Wagner G."/>
            <person name="Gerber A."/>
            <person name="Zaha A."/>
            <person name="Thompson C."/>
            <person name="Bartholomeu D.C."/>
            <person name="Luckemeyer D.D."/>
            <person name="Bahia D."/>
            <person name="Loreto E."/>
            <person name="Prestes E.B."/>
            <person name="Lima F.M."/>
            <person name="Rodrigues-Luiz G."/>
            <person name="Vallejo G.A."/>
            <person name="Filho J.F."/>
            <person name="Monteiro K.M."/>
            <person name="Tyler K.M."/>
            <person name="de Almeida L.G."/>
            <person name="Ortiz M.F."/>
            <person name="Siervo M.A."/>
            <person name="de Moraes M.H."/>
            <person name="Cunha O.L."/>
            <person name="Mendonca-Neto R."/>
            <person name="Silva R."/>
            <person name="Teixeira S.M."/>
            <person name="Murta S.M."/>
            <person name="Sincero T.C."/>
            <person name="Mendes T.A."/>
            <person name="Urmenyi T.P."/>
            <person name="Silva V.G."/>
            <person name="da Rocha W.D."/>
            <person name="Andersson B."/>
            <person name="Romanha A.J."/>
            <person name="Steindel M."/>
            <person name="de Vasconcelos A.T."/>
            <person name="Grisard E.C."/>
        </authorList>
    </citation>
    <scope>NUCLEOTIDE SEQUENCE [LARGE SCALE GENOMIC DNA]</scope>
    <source>
        <strain evidence="1 2">SC58</strain>
    </source>
</reference>
<organism evidence="1 2">
    <name type="scientific">Trypanosoma rangeli SC58</name>
    <dbReference type="NCBI Taxonomy" id="429131"/>
    <lineage>
        <taxon>Eukaryota</taxon>
        <taxon>Discoba</taxon>
        <taxon>Euglenozoa</taxon>
        <taxon>Kinetoplastea</taxon>
        <taxon>Metakinetoplastina</taxon>
        <taxon>Trypanosomatida</taxon>
        <taxon>Trypanosomatidae</taxon>
        <taxon>Trypanosoma</taxon>
        <taxon>Herpetosoma</taxon>
    </lineage>
</organism>
<proteinExistence type="predicted"/>
<comment type="caution">
    <text evidence="1">The sequence shown here is derived from an EMBL/GenBank/DDBJ whole genome shotgun (WGS) entry which is preliminary data.</text>
</comment>
<keyword evidence="2" id="KW-1185">Reference proteome</keyword>
<dbReference type="Proteomes" id="UP000031737">
    <property type="component" value="Unassembled WGS sequence"/>
</dbReference>
<dbReference type="VEuPathDB" id="TriTrypDB:TRSC58_05873"/>
<protein>
    <submittedName>
        <fullName evidence="1">Uncharacterized protein</fullName>
    </submittedName>
</protein>
<dbReference type="EMBL" id="AUPL01005873">
    <property type="protein sequence ID" value="ESL06454.1"/>
    <property type="molecule type" value="Genomic_DNA"/>
</dbReference>
<evidence type="ECO:0000313" key="2">
    <source>
        <dbReference type="Proteomes" id="UP000031737"/>
    </source>
</evidence>
<name>A0A061IUX1_TRYRA</name>
<accession>A0A061IUX1</accession>